<evidence type="ECO:0000313" key="4">
    <source>
        <dbReference type="EMBL" id="WFD02099.1"/>
    </source>
</evidence>
<dbReference type="Proteomes" id="UP001214603">
    <property type="component" value="Chromosome 1"/>
</dbReference>
<dbReference type="GO" id="GO:0005737">
    <property type="term" value="C:cytoplasm"/>
    <property type="evidence" value="ECO:0007669"/>
    <property type="project" value="UniProtKB-SubCell"/>
</dbReference>
<evidence type="ECO:0000313" key="5">
    <source>
        <dbReference type="Proteomes" id="UP001214603"/>
    </source>
</evidence>
<feature type="region of interest" description="Disordered" evidence="3">
    <location>
        <begin position="1"/>
        <end position="75"/>
    </location>
</feature>
<dbReference type="EMBL" id="CP119934">
    <property type="protein sequence ID" value="WFD02099.1"/>
    <property type="molecule type" value="Genomic_DNA"/>
</dbReference>
<feature type="compositionally biased region" description="Basic and acidic residues" evidence="3">
    <location>
        <begin position="44"/>
        <end position="54"/>
    </location>
</feature>
<keyword evidence="5" id="KW-1185">Reference proteome</keyword>
<feature type="region of interest" description="Disordered" evidence="3">
    <location>
        <begin position="138"/>
        <end position="162"/>
    </location>
</feature>
<sequence length="342" mass="36936">MSKYSGLPDIDTAPDVYESNPSTEPAKHDASEASDDEVAPPPDGLERTPLDPHGAKSRFRAAPPSEVHEASESPLARLLRLQDEAAELEVALSADRSRSEHQGAVRLLERLQRLQQRAASEVPPLDAAETVSLIQQLGTHRPDADGARDASGAPAPSPAPPTSELALRLLHLEQLIGTPDQDEGVAPLVSTLARLESQVQLLTQPRHLDAIVHRAKLASSELERVAENRKRMASHEEVPSETLAQVESLHALQSQIEPLVPLAPALLARLQALAPLHASASAFASQVSELEQAQRAHRARTDELRTMLERAQASLDENVAVSQRNLASLQARLAAVEEQLPK</sequence>
<dbReference type="InterPro" id="IPR028133">
    <property type="entry name" value="Dynamitin"/>
</dbReference>
<gene>
    <name evidence="4" type="ORF">MOBT1_000778</name>
</gene>
<keyword evidence="2" id="KW-0963">Cytoplasm</keyword>
<proteinExistence type="predicted"/>
<evidence type="ECO:0000256" key="1">
    <source>
        <dbReference type="ARBA" id="ARBA00004496"/>
    </source>
</evidence>
<dbReference type="GO" id="GO:0007017">
    <property type="term" value="P:microtubule-based process"/>
    <property type="evidence" value="ECO:0007669"/>
    <property type="project" value="InterPro"/>
</dbReference>
<accession>A0AAF0DZX4</accession>
<dbReference type="AlphaFoldDB" id="A0AAF0DZX4"/>
<dbReference type="PANTHER" id="PTHR15346">
    <property type="entry name" value="DYNACTIN SUBUNIT"/>
    <property type="match status" value="1"/>
</dbReference>
<comment type="subcellular location">
    <subcellularLocation>
        <location evidence="1">Cytoplasm</location>
    </subcellularLocation>
</comment>
<protein>
    <recommendedName>
        <fullName evidence="6">Dynactin subunit 2</fullName>
    </recommendedName>
</protein>
<name>A0AAF0DZX4_9BASI</name>
<evidence type="ECO:0008006" key="6">
    <source>
        <dbReference type="Google" id="ProtNLM"/>
    </source>
</evidence>
<reference evidence="4" key="1">
    <citation type="submission" date="2023-03" db="EMBL/GenBank/DDBJ databases">
        <title>Mating type loci evolution in Malassezia.</title>
        <authorList>
            <person name="Coelho M.A."/>
        </authorList>
    </citation>
    <scope>NUCLEOTIDE SEQUENCE</scope>
    <source>
        <strain evidence="4">CBS 7876</strain>
    </source>
</reference>
<evidence type="ECO:0000256" key="2">
    <source>
        <dbReference type="ARBA" id="ARBA00022490"/>
    </source>
</evidence>
<dbReference type="Pfam" id="PF04912">
    <property type="entry name" value="Dynamitin"/>
    <property type="match status" value="1"/>
</dbReference>
<dbReference type="GO" id="GO:0005869">
    <property type="term" value="C:dynactin complex"/>
    <property type="evidence" value="ECO:0007669"/>
    <property type="project" value="InterPro"/>
</dbReference>
<evidence type="ECO:0000256" key="3">
    <source>
        <dbReference type="SAM" id="MobiDB-lite"/>
    </source>
</evidence>
<organism evidence="4 5">
    <name type="scientific">Malassezia obtusa</name>
    <dbReference type="NCBI Taxonomy" id="76774"/>
    <lineage>
        <taxon>Eukaryota</taxon>
        <taxon>Fungi</taxon>
        <taxon>Dikarya</taxon>
        <taxon>Basidiomycota</taxon>
        <taxon>Ustilaginomycotina</taxon>
        <taxon>Malasseziomycetes</taxon>
        <taxon>Malasseziales</taxon>
        <taxon>Malasseziaceae</taxon>
        <taxon>Malassezia</taxon>
    </lineage>
</organism>